<keyword evidence="5" id="KW-0573">Peptidoglycan synthesis</keyword>
<keyword evidence="10" id="KW-0645">Protease</keyword>
<dbReference type="Gene3D" id="3.40.710.10">
    <property type="entry name" value="DD-peptidase/beta-lactamase superfamily"/>
    <property type="match status" value="1"/>
</dbReference>
<dbReference type="Proteomes" id="UP001057877">
    <property type="component" value="Chromosome"/>
</dbReference>
<evidence type="ECO:0000259" key="9">
    <source>
        <dbReference type="Pfam" id="PF00768"/>
    </source>
</evidence>
<evidence type="ECO:0000256" key="5">
    <source>
        <dbReference type="ARBA" id="ARBA00022984"/>
    </source>
</evidence>
<sequence length="321" mass="34960">MLRFAMLKKTALTMVAALTAVTVISQWGSFQDKAPRVWAKLSDAVWKNDTPTVGTLQGEAAVLMDERTGQILYGKNEHKRLYPASTTKLLTALIALEKGDPDAIVTVGNEALLRTQGESSAGLYQGQQLTLRDLIAAMMLPSGNDAARTIARYISELETGKQLTMEEGLQTFVDMMNKRAEELGAMESHFVNPHGLHDLDHYTTAGDLALIARKARQNKLLRDIVSESEHTVKSASTTLGPTFVNRNKLLQPASGYYFDGANGMKTGYTSAAGYCLVASANRGSKSYIAVILNSSSSDVWIDATKLLKYGFDRDRAAGYIP</sequence>
<dbReference type="PANTHER" id="PTHR21581:SF33">
    <property type="entry name" value="D-ALANYL-D-ALANINE CARBOXYPEPTIDASE DACB"/>
    <property type="match status" value="1"/>
</dbReference>
<evidence type="ECO:0000256" key="2">
    <source>
        <dbReference type="ARBA" id="ARBA00022729"/>
    </source>
</evidence>
<name>A0ABY5S0U0_9BACL</name>
<dbReference type="EMBL" id="CP091430">
    <property type="protein sequence ID" value="UVI27467.1"/>
    <property type="molecule type" value="Genomic_DNA"/>
</dbReference>
<dbReference type="PRINTS" id="PR00725">
    <property type="entry name" value="DADACBPTASE1"/>
</dbReference>
<dbReference type="InterPro" id="IPR001967">
    <property type="entry name" value="Peptidase_S11_N"/>
</dbReference>
<dbReference type="RefSeq" id="WP_258383555.1">
    <property type="nucleotide sequence ID" value="NZ_CP091430.1"/>
</dbReference>
<comment type="similarity">
    <text evidence="1 7">Belongs to the peptidase S11 family.</text>
</comment>
<feature type="signal peptide" evidence="8">
    <location>
        <begin position="1"/>
        <end position="25"/>
    </location>
</feature>
<organism evidence="10 11">
    <name type="scientific">Paenibacillus spongiae</name>
    <dbReference type="NCBI Taxonomy" id="2909671"/>
    <lineage>
        <taxon>Bacteria</taxon>
        <taxon>Bacillati</taxon>
        <taxon>Bacillota</taxon>
        <taxon>Bacilli</taxon>
        <taxon>Bacillales</taxon>
        <taxon>Paenibacillaceae</taxon>
        <taxon>Paenibacillus</taxon>
    </lineage>
</organism>
<keyword evidence="6" id="KW-0961">Cell wall biogenesis/degradation</keyword>
<evidence type="ECO:0000313" key="11">
    <source>
        <dbReference type="Proteomes" id="UP001057877"/>
    </source>
</evidence>
<dbReference type="GO" id="GO:0004180">
    <property type="term" value="F:carboxypeptidase activity"/>
    <property type="evidence" value="ECO:0007669"/>
    <property type="project" value="UniProtKB-KW"/>
</dbReference>
<keyword evidence="10" id="KW-0121">Carboxypeptidase</keyword>
<proteinExistence type="inferred from homology"/>
<evidence type="ECO:0000256" key="1">
    <source>
        <dbReference type="ARBA" id="ARBA00007164"/>
    </source>
</evidence>
<dbReference type="SUPFAM" id="SSF56601">
    <property type="entry name" value="beta-lactamase/transpeptidase-like"/>
    <property type="match status" value="1"/>
</dbReference>
<accession>A0ABY5S0U0</accession>
<evidence type="ECO:0000256" key="6">
    <source>
        <dbReference type="ARBA" id="ARBA00023316"/>
    </source>
</evidence>
<evidence type="ECO:0000256" key="8">
    <source>
        <dbReference type="SAM" id="SignalP"/>
    </source>
</evidence>
<keyword evidence="2 8" id="KW-0732">Signal</keyword>
<evidence type="ECO:0000256" key="4">
    <source>
        <dbReference type="ARBA" id="ARBA00022960"/>
    </source>
</evidence>
<keyword evidence="11" id="KW-1185">Reference proteome</keyword>
<keyword evidence="4" id="KW-0133">Cell shape</keyword>
<evidence type="ECO:0000256" key="3">
    <source>
        <dbReference type="ARBA" id="ARBA00022801"/>
    </source>
</evidence>
<protein>
    <submittedName>
        <fullName evidence="10">D-alanyl-D-alanine carboxypeptidase</fullName>
    </submittedName>
</protein>
<evidence type="ECO:0000256" key="7">
    <source>
        <dbReference type="RuleBase" id="RU004016"/>
    </source>
</evidence>
<keyword evidence="3" id="KW-0378">Hydrolase</keyword>
<reference evidence="10" key="1">
    <citation type="submission" date="2022-01" db="EMBL/GenBank/DDBJ databases">
        <title>Paenibacillus spongiae sp. nov., isolated from marine sponge.</title>
        <authorList>
            <person name="Li Z."/>
            <person name="Zhang M."/>
        </authorList>
    </citation>
    <scope>NUCLEOTIDE SEQUENCE</scope>
    <source>
        <strain evidence="10">PHS-Z3</strain>
    </source>
</reference>
<gene>
    <name evidence="10" type="ORF">L1F29_18525</name>
</gene>
<dbReference type="InterPro" id="IPR012338">
    <property type="entry name" value="Beta-lactam/transpept-like"/>
</dbReference>
<feature type="domain" description="Peptidase S11 D-alanyl-D-alanine carboxypeptidase A N-terminal" evidence="9">
    <location>
        <begin position="54"/>
        <end position="295"/>
    </location>
</feature>
<dbReference type="InterPro" id="IPR018044">
    <property type="entry name" value="Peptidase_S11"/>
</dbReference>
<feature type="chain" id="PRO_5046879853" evidence="8">
    <location>
        <begin position="26"/>
        <end position="321"/>
    </location>
</feature>
<evidence type="ECO:0000313" key="10">
    <source>
        <dbReference type="EMBL" id="UVI27467.1"/>
    </source>
</evidence>
<dbReference type="PANTHER" id="PTHR21581">
    <property type="entry name" value="D-ALANYL-D-ALANINE CARBOXYPEPTIDASE"/>
    <property type="match status" value="1"/>
</dbReference>
<dbReference type="Pfam" id="PF00768">
    <property type="entry name" value="Peptidase_S11"/>
    <property type="match status" value="1"/>
</dbReference>